<evidence type="ECO:0000259" key="4">
    <source>
        <dbReference type="Pfam" id="PF12928"/>
    </source>
</evidence>
<feature type="compositionally biased region" description="Low complexity" evidence="3">
    <location>
        <begin position="1046"/>
        <end position="1058"/>
    </location>
</feature>
<dbReference type="PANTHER" id="PTHR21027">
    <property type="entry name" value="TRNA-SPLICING ENDONUCLEASE SUBUNIT SEN54"/>
    <property type="match status" value="1"/>
</dbReference>
<dbReference type="InterPro" id="IPR024337">
    <property type="entry name" value="tRNA_splic_suSen54"/>
</dbReference>
<reference evidence="6" key="1">
    <citation type="submission" date="2025-08" db="UniProtKB">
        <authorList>
            <consortium name="RefSeq"/>
        </authorList>
    </citation>
    <scope>IDENTIFICATION</scope>
    <source>
        <tissue evidence="6">Whole organism</tissue>
    </source>
</reference>
<evidence type="ECO:0000256" key="3">
    <source>
        <dbReference type="SAM" id="MobiDB-lite"/>
    </source>
</evidence>
<dbReference type="InterPro" id="IPR024336">
    <property type="entry name" value="tRNA_splic_suSen54_N"/>
</dbReference>
<evidence type="ECO:0000256" key="1">
    <source>
        <dbReference type="ARBA" id="ARBA00005736"/>
    </source>
</evidence>
<sequence>MNESTDDDTGVPTMSGKLLSGKSLLQVHMNTGKTLPKEGSKEFRPTNSWMEKKQVQSFLNERKELLEEERVEKWGCLAGAVWDHKKKLAEVTRRTGKHFQTLGFEKEGALYLYPEEALFLLETNSLELTFGGVPVSIQQGYSLLVGSSTGCDLDEYRTFSYLLRQGYKLLRCSNKQVHTRYERTIRLDQHAPVKRKHPGQISDEPISFGKIKTELCSTTISSLLSQHTATKVIKHKEGSKSVLDEPRRERSQLKNIKQDHEKDGESDMKIISKDKRNVADSQFTVERDDQHNIKRNESSKTDFKAVDQETLSEICVSEKQNSQHAEAIEDSKTNQEEATDRNIEKECNTLSELHHESQESNELSCSEKSQNACVEGAKTKAYDLAESLLSLGSVIVGKESKTENCSDSGTNLNVLQSEIRKMLGAHIETNVSEEDLTAVASSAACTILSHMTSSGNVDEAKKCSSAEIYDEDIAKEGEEICAEQNDHFRKENYAHNSSLNGNPEESLKNSSEYSSATTKCINDEETPTSQMENQTDILSYDYSLDQTSIDNSEKNVESFQDKKRLAGARDLSEELPAKRTKMVENDDSLTGHQNCIYNVNNLSENHSSVSEDYEKRVQESQDKKHPISPNGANSLCDRVKRSRVSDNTDSEVEIIDVVPEKKLVEFVNLSDESSEDSVKGYVVEDYDNDGIEVIDVIDVLDSSSSDSSDNDSTSSESDNSVIVEESKNITWQEERKKILEMIPDMYNLSEISIVPPRSDLLPENVQPQHSQYIISRRGLQSENKERHSSNSHSSQDMPLSVDFDSQPSSLQSFWQPPAPVYDIATVQAIAQLILPMLGLSPNIYQQNQAWMPNNSWFPQRSTWNRESHFNVQPPHRSNWINSPRGRGRGYWTHKPHFTPRPFRGARGNSRFMSRPNYHRHFSPRYPYQRRGSNFSHQQRNFGQFKSKETSVSNPNDLSKDNEIVPFHALPQNESDDRSDIPGCTYEAHEELSEIRPWAKIKNKGKGKKPKSSMQSRYFSPPKKYTHMHRVLEEKQEVSSLNSDECSGNQSSSIKSESNSSEEDNKIENLHEDADSRSQEESENTDESCSSPSGTKPLLSPENCTSFASVFKTLQVIREADTRTLVSNLHEDIPHPKFDMFSPNTPFRKGSPPSPDFHLCIVGYTDSIPSPQALRALSEALNDSVPILFAIVSPDSISFIRVCDVVLPCISN</sequence>
<name>A0A6J1SND0_FRAOC</name>
<feature type="compositionally biased region" description="Polar residues" evidence="3">
    <location>
        <begin position="494"/>
        <end position="515"/>
    </location>
</feature>
<dbReference type="Pfam" id="PF12928">
    <property type="entry name" value="tRNA_int_end_N2"/>
    <property type="match status" value="1"/>
</dbReference>
<dbReference type="KEGG" id="foc:113209130"/>
<proteinExistence type="inferred from homology"/>
<dbReference type="Proteomes" id="UP000504606">
    <property type="component" value="Unplaced"/>
</dbReference>
<dbReference type="GO" id="GO:0000214">
    <property type="term" value="C:tRNA-intron endonuclease complex"/>
    <property type="evidence" value="ECO:0007669"/>
    <property type="project" value="TreeGrafter"/>
</dbReference>
<organism evidence="5 6">
    <name type="scientific">Frankliniella occidentalis</name>
    <name type="common">Western flower thrips</name>
    <name type="synonym">Euthrips occidentalis</name>
    <dbReference type="NCBI Taxonomy" id="133901"/>
    <lineage>
        <taxon>Eukaryota</taxon>
        <taxon>Metazoa</taxon>
        <taxon>Ecdysozoa</taxon>
        <taxon>Arthropoda</taxon>
        <taxon>Hexapoda</taxon>
        <taxon>Insecta</taxon>
        <taxon>Pterygota</taxon>
        <taxon>Neoptera</taxon>
        <taxon>Paraneoptera</taxon>
        <taxon>Thysanoptera</taxon>
        <taxon>Terebrantia</taxon>
        <taxon>Thripoidea</taxon>
        <taxon>Thripidae</taxon>
        <taxon>Frankliniella</taxon>
    </lineage>
</organism>
<feature type="compositionally biased region" description="Basic and acidic residues" evidence="3">
    <location>
        <begin position="326"/>
        <end position="341"/>
    </location>
</feature>
<protein>
    <submittedName>
        <fullName evidence="6">Uncharacterized protein LOC113209130 isoform X1</fullName>
    </submittedName>
</protein>
<feature type="compositionally biased region" description="Basic and acidic residues" evidence="3">
    <location>
        <begin position="1062"/>
        <end position="1079"/>
    </location>
</feature>
<dbReference type="AlphaFoldDB" id="A0A6J1SND0"/>
<dbReference type="GO" id="GO:0000379">
    <property type="term" value="P:tRNA-type intron splice site recognition and cleavage"/>
    <property type="evidence" value="ECO:0007669"/>
    <property type="project" value="TreeGrafter"/>
</dbReference>
<feature type="region of interest" description="Disordered" evidence="3">
    <location>
        <begin position="702"/>
        <end position="721"/>
    </location>
</feature>
<gene>
    <name evidence="6" type="primary">LOC113209130</name>
</gene>
<dbReference type="OrthoDB" id="408683at2759"/>
<feature type="region of interest" description="Disordered" evidence="3">
    <location>
        <begin position="318"/>
        <end position="341"/>
    </location>
</feature>
<feature type="compositionally biased region" description="Basic residues" evidence="3">
    <location>
        <begin position="998"/>
        <end position="1010"/>
    </location>
</feature>
<feature type="region of interest" description="Disordered" evidence="3">
    <location>
        <begin position="890"/>
        <end position="932"/>
    </location>
</feature>
<feature type="region of interest" description="Disordered" evidence="3">
    <location>
        <begin position="996"/>
        <end position="1099"/>
    </location>
</feature>
<feature type="domain" description="tRNA-splicing endonuclease subunit Sen54 N-terminal" evidence="4">
    <location>
        <begin position="65"/>
        <end position="128"/>
    </location>
</feature>
<feature type="compositionally biased region" description="Basic and acidic residues" evidence="3">
    <location>
        <begin position="235"/>
        <end position="278"/>
    </location>
</feature>
<comment type="similarity">
    <text evidence="1">Belongs to the SEN54 family.</text>
</comment>
<feature type="compositionally biased region" description="Basic and acidic residues" evidence="3">
    <location>
        <begin position="612"/>
        <end position="625"/>
    </location>
</feature>
<dbReference type="CTD" id="283989"/>
<feature type="compositionally biased region" description="Polar residues" evidence="3">
    <location>
        <begin position="790"/>
        <end position="800"/>
    </location>
</feature>
<evidence type="ECO:0000313" key="5">
    <source>
        <dbReference type="Proteomes" id="UP000504606"/>
    </source>
</evidence>
<accession>A0A6J1SND0</accession>
<feature type="region of interest" description="Disordered" evidence="3">
    <location>
        <begin position="778"/>
        <end position="800"/>
    </location>
</feature>
<evidence type="ECO:0000313" key="6">
    <source>
        <dbReference type="RefSeq" id="XP_026282288.1"/>
    </source>
</evidence>
<keyword evidence="2" id="KW-0819">tRNA processing</keyword>
<feature type="region of interest" description="Disordered" evidence="3">
    <location>
        <begin position="493"/>
        <end position="515"/>
    </location>
</feature>
<feature type="compositionally biased region" description="Basic and acidic residues" evidence="3">
    <location>
        <begin position="285"/>
        <end position="297"/>
    </location>
</feature>
<feature type="region of interest" description="Disordered" evidence="3">
    <location>
        <begin position="606"/>
        <end position="643"/>
    </location>
</feature>
<dbReference type="RefSeq" id="XP_026282288.1">
    <property type="nucleotide sequence ID" value="XM_026426503.2"/>
</dbReference>
<evidence type="ECO:0000256" key="2">
    <source>
        <dbReference type="ARBA" id="ARBA00022694"/>
    </source>
</evidence>
<dbReference type="PANTHER" id="PTHR21027:SF1">
    <property type="entry name" value="TRNA-SPLICING ENDONUCLEASE SUBUNIT SEN54"/>
    <property type="match status" value="1"/>
</dbReference>
<keyword evidence="5" id="KW-1185">Reference proteome</keyword>
<feature type="region of interest" description="Disordered" evidence="3">
    <location>
        <begin position="235"/>
        <end position="297"/>
    </location>
</feature>
<dbReference type="GeneID" id="113209130"/>